<feature type="domain" description="GspD-like N0" evidence="10">
    <location>
        <begin position="75"/>
        <end position="144"/>
    </location>
</feature>
<dbReference type="InterPro" id="IPR004846">
    <property type="entry name" value="T2SS/T3SS_dom"/>
</dbReference>
<dbReference type="Pfam" id="PF00263">
    <property type="entry name" value="Secretin"/>
    <property type="match status" value="1"/>
</dbReference>
<dbReference type="PROSITE" id="PS00875">
    <property type="entry name" value="T2SP_D"/>
    <property type="match status" value="1"/>
</dbReference>
<feature type="domain" description="NolW-like" evidence="9">
    <location>
        <begin position="312"/>
        <end position="379"/>
    </location>
</feature>
<gene>
    <name evidence="11" type="ORF">GCM10008090_06080</name>
</gene>
<reference evidence="11" key="1">
    <citation type="journal article" date="2014" name="Int. J. Syst. Evol. Microbiol.">
        <title>Complete genome sequence of Corynebacterium casei LMG S-19264T (=DSM 44701T), isolated from a smear-ripened cheese.</title>
        <authorList>
            <consortium name="US DOE Joint Genome Institute (JGI-PGF)"/>
            <person name="Walter F."/>
            <person name="Albersmeier A."/>
            <person name="Kalinowski J."/>
            <person name="Ruckert C."/>
        </authorList>
    </citation>
    <scope>NUCLEOTIDE SEQUENCE</scope>
    <source>
        <strain evidence="11">KCTC 12711</strain>
    </source>
</reference>
<name>A0A918RI85_9GAMM</name>
<feature type="domain" description="NolW-like" evidence="9">
    <location>
        <begin position="171"/>
        <end position="231"/>
    </location>
</feature>
<dbReference type="InterPro" id="IPR001775">
    <property type="entry name" value="GspD/PilQ"/>
</dbReference>
<dbReference type="GO" id="GO:0009306">
    <property type="term" value="P:protein secretion"/>
    <property type="evidence" value="ECO:0007669"/>
    <property type="project" value="InterPro"/>
</dbReference>
<feature type="region of interest" description="Disordered" evidence="7">
    <location>
        <begin position="411"/>
        <end position="430"/>
    </location>
</feature>
<dbReference type="EMBL" id="BMXA01000001">
    <property type="protein sequence ID" value="GHA00177.1"/>
    <property type="molecule type" value="Genomic_DNA"/>
</dbReference>
<evidence type="ECO:0000256" key="1">
    <source>
        <dbReference type="ARBA" id="ARBA00004370"/>
    </source>
</evidence>
<dbReference type="Pfam" id="PF21305">
    <property type="entry name" value="type_II_gspD_N0"/>
    <property type="match status" value="1"/>
</dbReference>
<keyword evidence="12" id="KW-1185">Reference proteome</keyword>
<dbReference type="Pfam" id="PF03958">
    <property type="entry name" value="Secretin_N"/>
    <property type="match status" value="3"/>
</dbReference>
<evidence type="ECO:0000256" key="5">
    <source>
        <dbReference type="RuleBase" id="RU004003"/>
    </source>
</evidence>
<organism evidence="11 12">
    <name type="scientific">Arenicella chitinivorans</name>
    <dbReference type="NCBI Taxonomy" id="1329800"/>
    <lineage>
        <taxon>Bacteria</taxon>
        <taxon>Pseudomonadati</taxon>
        <taxon>Pseudomonadota</taxon>
        <taxon>Gammaproteobacteria</taxon>
        <taxon>Arenicellales</taxon>
        <taxon>Arenicellaceae</taxon>
        <taxon>Arenicella</taxon>
    </lineage>
</organism>
<accession>A0A918RI85</accession>
<sequence>MSKALLFPGSFRKIDQRLSAVGASTANSSWQTKLSCWAKKIGIALICAHLTSNAGLASAQLRDVTDEAEQQGVRLNLQDVDIRVLINTVAEVSGKNFIVDPRVKGKVSIISGATLGPDELYDVFLSILEVHNFATVDSGTVIKVLPANVIKQHPTPTLFTPTAETNDAQITQIVQLEFASVQDLVPIIRPLIPPTSHFAPHVPSNSVVITDTAANIQRVLKIINRIDIPDKRANIRVVNLDHAKASTLATTLTQLVTSTADPKDAASSAKVSIQPFDSINALIISAPDDQFAKIQALIGELDVEREIEGDVNVISLKHAKAEDLASILKDITATKADGAVSEFNVQADEASNSLIVKASGTQLKTVKSVVDKLDKRRAQVYVETIIAEVSLDQEAALGINWNIGSQETTTVTEGTDGGAGTSTTTSNPIGIFDPERPGQVLGRATANQTFDLGTGGFNFSLLDFSKYQLDVVINALRSDSNSDILSTPTILTLDNEEAEIVVGQEVPFVTGRFNSGINSAVNQGGTDGNGTNTPVGTGFQTIERKDVGIKLKIKPQINEGDTIQLEVFQETSSVSPVRVEGQADLITNLRSIEGVVQVDDGQVVVLGGLITENVVDTVSWVPVLGKIPLIGNLFRSKGKKVEKRNLMVFLKPRIIRSPEELAKYSKTKYNAVRRDGQISRLNTSDFLIPEVDPPVLIEYEETLGEGLLGSERQAELARRGEVRKPVKSRIKDIIFGRTFVSDDEIFENVEDDFEMPPKRPNEDELQDLVDELEYGASVEESVPNAEGSLPDAEGSSPSDDVIKAEDF</sequence>
<dbReference type="InterPro" id="IPR038591">
    <property type="entry name" value="NolW-like_sf"/>
</dbReference>
<feature type="region of interest" description="Disordered" evidence="7">
    <location>
        <begin position="752"/>
        <end position="807"/>
    </location>
</feature>
<dbReference type="GO" id="GO:0015627">
    <property type="term" value="C:type II protein secretion system complex"/>
    <property type="evidence" value="ECO:0007669"/>
    <property type="project" value="TreeGrafter"/>
</dbReference>
<feature type="domain" description="NolW-like" evidence="9">
    <location>
        <begin position="236"/>
        <end position="306"/>
    </location>
</feature>
<evidence type="ECO:0000259" key="9">
    <source>
        <dbReference type="Pfam" id="PF03958"/>
    </source>
</evidence>
<feature type="compositionally biased region" description="Acidic residues" evidence="7">
    <location>
        <begin position="763"/>
        <end position="773"/>
    </location>
</feature>
<reference evidence="11" key="2">
    <citation type="submission" date="2020-09" db="EMBL/GenBank/DDBJ databases">
        <authorList>
            <person name="Sun Q."/>
            <person name="Kim S."/>
        </authorList>
    </citation>
    <scope>NUCLEOTIDE SEQUENCE</scope>
    <source>
        <strain evidence="11">KCTC 12711</strain>
    </source>
</reference>
<dbReference type="InterPro" id="IPR049371">
    <property type="entry name" value="GspD-like_N0"/>
</dbReference>
<evidence type="ECO:0000259" key="10">
    <source>
        <dbReference type="Pfam" id="PF21305"/>
    </source>
</evidence>
<keyword evidence="6" id="KW-0813">Transport</keyword>
<comment type="caution">
    <text evidence="11">The sequence shown here is derived from an EMBL/GenBank/DDBJ whole genome shotgun (WGS) entry which is preliminary data.</text>
</comment>
<dbReference type="PANTHER" id="PTHR30332:SF24">
    <property type="entry name" value="SECRETIN GSPD-RELATED"/>
    <property type="match status" value="1"/>
</dbReference>
<keyword evidence="3" id="KW-0732">Signal</keyword>
<dbReference type="Proteomes" id="UP000614811">
    <property type="component" value="Unassembled WGS sequence"/>
</dbReference>
<evidence type="ECO:0000256" key="3">
    <source>
        <dbReference type="ARBA" id="ARBA00022729"/>
    </source>
</evidence>
<comment type="similarity">
    <text evidence="5">Belongs to the bacterial secretin family.</text>
</comment>
<evidence type="ECO:0000313" key="11">
    <source>
        <dbReference type="EMBL" id="GHA00177.1"/>
    </source>
</evidence>
<keyword evidence="2" id="KW-0812">Transmembrane</keyword>
<evidence type="ECO:0000259" key="8">
    <source>
        <dbReference type="Pfam" id="PF00263"/>
    </source>
</evidence>
<dbReference type="AlphaFoldDB" id="A0A918RI85"/>
<evidence type="ECO:0008006" key="13">
    <source>
        <dbReference type="Google" id="ProtNLM"/>
    </source>
</evidence>
<dbReference type="Gene3D" id="3.30.1370.120">
    <property type="match status" value="3"/>
</dbReference>
<dbReference type="PRINTS" id="PR01032">
    <property type="entry name" value="PHAGEIV"/>
</dbReference>
<feature type="domain" description="Type II/III secretion system secretin-like" evidence="8">
    <location>
        <begin position="475"/>
        <end position="656"/>
    </location>
</feature>
<evidence type="ECO:0000256" key="4">
    <source>
        <dbReference type="ARBA" id="ARBA00023136"/>
    </source>
</evidence>
<dbReference type="RefSeq" id="WP_189398518.1">
    <property type="nucleotide sequence ID" value="NZ_BMXA01000001.1"/>
</dbReference>
<proteinExistence type="inferred from homology"/>
<dbReference type="InterPro" id="IPR004845">
    <property type="entry name" value="T2SS_GspD_CS"/>
</dbReference>
<dbReference type="InterPro" id="IPR005644">
    <property type="entry name" value="NolW-like"/>
</dbReference>
<evidence type="ECO:0000256" key="6">
    <source>
        <dbReference type="RuleBase" id="RU004004"/>
    </source>
</evidence>
<keyword evidence="4" id="KW-0472">Membrane</keyword>
<dbReference type="InterPro" id="IPR050810">
    <property type="entry name" value="Bact_Secretion_Sys_Channel"/>
</dbReference>
<evidence type="ECO:0000256" key="2">
    <source>
        <dbReference type="ARBA" id="ARBA00022692"/>
    </source>
</evidence>
<comment type="subcellular location">
    <subcellularLocation>
        <location evidence="6">Cell outer membrane</location>
    </subcellularLocation>
    <subcellularLocation>
        <location evidence="1">Membrane</location>
    </subcellularLocation>
</comment>
<dbReference type="PRINTS" id="PR00811">
    <property type="entry name" value="BCTERIALGSPD"/>
</dbReference>
<dbReference type="PANTHER" id="PTHR30332">
    <property type="entry name" value="PROBABLE GENERAL SECRETION PATHWAY PROTEIN D"/>
    <property type="match status" value="1"/>
</dbReference>
<evidence type="ECO:0000313" key="12">
    <source>
        <dbReference type="Proteomes" id="UP000614811"/>
    </source>
</evidence>
<evidence type="ECO:0000256" key="7">
    <source>
        <dbReference type="SAM" id="MobiDB-lite"/>
    </source>
</evidence>
<protein>
    <recommendedName>
        <fullName evidence="13">Type II secretion system protein GspD</fullName>
    </recommendedName>
</protein>
<dbReference type="GO" id="GO:0009279">
    <property type="term" value="C:cell outer membrane"/>
    <property type="evidence" value="ECO:0007669"/>
    <property type="project" value="UniProtKB-SubCell"/>
</dbReference>